<evidence type="ECO:0000256" key="5">
    <source>
        <dbReference type="ARBA" id="ARBA00022989"/>
    </source>
</evidence>
<keyword evidence="3 7" id="KW-0812">Transmembrane</keyword>
<keyword evidence="4" id="KW-0677">Repeat</keyword>
<dbReference type="RefSeq" id="WP_146510601.1">
    <property type="nucleotide sequence ID" value="NZ_SIHI01000007.1"/>
</dbReference>
<feature type="transmembrane region" description="Helical" evidence="7">
    <location>
        <begin position="136"/>
        <end position="161"/>
    </location>
</feature>
<dbReference type="GO" id="GO:0006813">
    <property type="term" value="P:potassium ion transport"/>
    <property type="evidence" value="ECO:0007669"/>
    <property type="project" value="InterPro"/>
</dbReference>
<evidence type="ECO:0000256" key="4">
    <source>
        <dbReference type="ARBA" id="ARBA00022737"/>
    </source>
</evidence>
<gene>
    <name evidence="9" type="ORF">KOR42_31140</name>
</gene>
<keyword evidence="10" id="KW-1185">Reference proteome</keyword>
<dbReference type="EMBL" id="SIHI01000007">
    <property type="protein sequence ID" value="TWT52246.1"/>
    <property type="molecule type" value="Genomic_DNA"/>
</dbReference>
<dbReference type="PANTHER" id="PTHR43652:SF2">
    <property type="entry name" value="BASIC AMINO ACID ANTIPORTER YFCC-RELATED"/>
    <property type="match status" value="1"/>
</dbReference>
<feature type="transmembrane region" description="Helical" evidence="7">
    <location>
        <begin position="526"/>
        <end position="549"/>
    </location>
</feature>
<feature type="transmembrane region" description="Helical" evidence="7">
    <location>
        <begin position="569"/>
        <end position="589"/>
    </location>
</feature>
<organism evidence="9 10">
    <name type="scientific">Thalassoglobus neptunius</name>
    <dbReference type="NCBI Taxonomy" id="1938619"/>
    <lineage>
        <taxon>Bacteria</taxon>
        <taxon>Pseudomonadati</taxon>
        <taxon>Planctomycetota</taxon>
        <taxon>Planctomycetia</taxon>
        <taxon>Planctomycetales</taxon>
        <taxon>Planctomycetaceae</taxon>
        <taxon>Thalassoglobus</taxon>
    </lineage>
</organism>
<dbReference type="Pfam" id="PF03600">
    <property type="entry name" value="CitMHS"/>
    <property type="match status" value="1"/>
</dbReference>
<evidence type="ECO:0000259" key="8">
    <source>
        <dbReference type="PROSITE" id="PS51202"/>
    </source>
</evidence>
<dbReference type="Gene3D" id="3.30.70.1450">
    <property type="entry name" value="Regulator of K+ conductance, C-terminal domain"/>
    <property type="match status" value="2"/>
</dbReference>
<sequence>MEPFAIVLTLGVVIVAIIAMMVSRAGPDLILLAGLTVLIIAGVVPSKAAVSGFANEGLITVAVLFIVAEGLEQTGAIGHLIQRMLGLPKSRINALMRLMFPTAAMSAFLNNTPVVAVMLPVLDDWAKKCRLAVSQLMMPLSFATILGGLCTVLGTSTTVVVNELVRDEGLRPLSLFEPGLIGFPCCLVGLTYILLTSKILLPDRKPASMQFDDPREYTIEMLVEETSPLVGKTIEDAGLRHLPGMFLMEIDRDGHTLPAVGPNERVVAGDRLVFVGVVESVVDLQKLPGLTPATNQVFKLDSPRSERCLIEAVASDSCPVVNMTIREARFRTRYNAVVIAVSRNGQRLRAKIGDITLHAGDTLLLEAHTTFVDVQRNSRDFYLVSRVDNSTPLRREKAWIAQLVLIGLVLLNTVFQWEILPSALLAAVILILTGCVKPAEARASIDWSVLITIAAGIGIGEAMKEEHSGAGPFVAEYLTGFANGEPIIALTIIYGITMVFTNLITAKAAATLLFPVAISTAGSLDVSAMPFVVAVMIAAAASFATPVGYQTNLMVQGPGGYRYADYLRFGGPLSLLLWLVAVLVIPFWWKF</sequence>
<dbReference type="GO" id="GO:0005886">
    <property type="term" value="C:plasma membrane"/>
    <property type="evidence" value="ECO:0007669"/>
    <property type="project" value="TreeGrafter"/>
</dbReference>
<comment type="subcellular location">
    <subcellularLocation>
        <location evidence="1">Membrane</location>
        <topology evidence="1">Multi-pass membrane protein</topology>
    </subcellularLocation>
</comment>
<name>A0A5C5WN36_9PLAN</name>
<feature type="transmembrane region" description="Helical" evidence="7">
    <location>
        <begin position="6"/>
        <end position="22"/>
    </location>
</feature>
<feature type="transmembrane region" description="Helical" evidence="7">
    <location>
        <begin position="487"/>
        <end position="514"/>
    </location>
</feature>
<dbReference type="PROSITE" id="PS51202">
    <property type="entry name" value="RCK_C"/>
    <property type="match status" value="2"/>
</dbReference>
<dbReference type="Pfam" id="PF02080">
    <property type="entry name" value="TrkA_C"/>
    <property type="match status" value="2"/>
</dbReference>
<keyword evidence="6 7" id="KW-0472">Membrane</keyword>
<dbReference type="InterPro" id="IPR004680">
    <property type="entry name" value="Cit_transptr-like_dom"/>
</dbReference>
<dbReference type="InterPro" id="IPR051679">
    <property type="entry name" value="DASS-Related_Transporters"/>
</dbReference>
<evidence type="ECO:0000256" key="6">
    <source>
        <dbReference type="ARBA" id="ARBA00023136"/>
    </source>
</evidence>
<evidence type="ECO:0000313" key="10">
    <source>
        <dbReference type="Proteomes" id="UP000317243"/>
    </source>
</evidence>
<feature type="transmembrane region" description="Helical" evidence="7">
    <location>
        <begin position="181"/>
        <end position="201"/>
    </location>
</feature>
<evidence type="ECO:0000256" key="2">
    <source>
        <dbReference type="ARBA" id="ARBA00022448"/>
    </source>
</evidence>
<dbReference type="FunFam" id="3.30.70.1450:FF:000009">
    <property type="entry name" value="SLC13 family permease"/>
    <property type="match status" value="1"/>
</dbReference>
<feature type="domain" description="RCK C-terminal" evidence="8">
    <location>
        <begin position="206"/>
        <end position="290"/>
    </location>
</feature>
<dbReference type="OrthoDB" id="9765532at2"/>
<dbReference type="SUPFAM" id="SSF116726">
    <property type="entry name" value="TrkA C-terminal domain-like"/>
    <property type="match status" value="2"/>
</dbReference>
<keyword evidence="2" id="KW-0813">Transport</keyword>
<feature type="domain" description="RCK C-terminal" evidence="8">
    <location>
        <begin position="295"/>
        <end position="381"/>
    </location>
</feature>
<dbReference type="InterPro" id="IPR036721">
    <property type="entry name" value="RCK_C_sf"/>
</dbReference>
<comment type="caution">
    <text evidence="9">The sequence shown here is derived from an EMBL/GenBank/DDBJ whole genome shotgun (WGS) entry which is preliminary data.</text>
</comment>
<reference evidence="9 10" key="1">
    <citation type="submission" date="2019-02" db="EMBL/GenBank/DDBJ databases">
        <title>Deep-cultivation of Planctomycetes and their phenomic and genomic characterization uncovers novel biology.</title>
        <authorList>
            <person name="Wiegand S."/>
            <person name="Jogler M."/>
            <person name="Boedeker C."/>
            <person name="Pinto D."/>
            <person name="Vollmers J."/>
            <person name="Rivas-Marin E."/>
            <person name="Kohn T."/>
            <person name="Peeters S.H."/>
            <person name="Heuer A."/>
            <person name="Rast P."/>
            <person name="Oberbeckmann S."/>
            <person name="Bunk B."/>
            <person name="Jeske O."/>
            <person name="Meyerdierks A."/>
            <person name="Storesund J.E."/>
            <person name="Kallscheuer N."/>
            <person name="Luecker S."/>
            <person name="Lage O.M."/>
            <person name="Pohl T."/>
            <person name="Merkel B.J."/>
            <person name="Hornburger P."/>
            <person name="Mueller R.-W."/>
            <person name="Bruemmer F."/>
            <person name="Labrenz M."/>
            <person name="Spormann A.M."/>
            <person name="Op Den Camp H."/>
            <person name="Overmann J."/>
            <person name="Amann R."/>
            <person name="Jetten M.S.M."/>
            <person name="Mascher T."/>
            <person name="Medema M.H."/>
            <person name="Devos D.P."/>
            <person name="Kaster A.-K."/>
            <person name="Ovreas L."/>
            <person name="Rohde M."/>
            <person name="Galperin M.Y."/>
            <person name="Jogler C."/>
        </authorList>
    </citation>
    <scope>NUCLEOTIDE SEQUENCE [LARGE SCALE GENOMIC DNA]</scope>
    <source>
        <strain evidence="9 10">KOR42</strain>
    </source>
</reference>
<dbReference type="Proteomes" id="UP000317243">
    <property type="component" value="Unassembled WGS sequence"/>
</dbReference>
<dbReference type="AlphaFoldDB" id="A0A5C5WN36"/>
<protein>
    <submittedName>
        <fullName evidence="9">Potassium transporter peripheral membrane component</fullName>
    </submittedName>
</protein>
<feature type="transmembrane region" description="Helical" evidence="7">
    <location>
        <begin position="29"/>
        <end position="46"/>
    </location>
</feature>
<evidence type="ECO:0000313" key="9">
    <source>
        <dbReference type="EMBL" id="TWT52246.1"/>
    </source>
</evidence>
<accession>A0A5C5WN36</accession>
<dbReference type="PANTHER" id="PTHR43652">
    <property type="entry name" value="BASIC AMINO ACID ANTIPORTER YFCC-RELATED"/>
    <property type="match status" value="1"/>
</dbReference>
<keyword evidence="5 7" id="KW-1133">Transmembrane helix</keyword>
<evidence type="ECO:0000256" key="7">
    <source>
        <dbReference type="SAM" id="Phobius"/>
    </source>
</evidence>
<evidence type="ECO:0000256" key="3">
    <source>
        <dbReference type="ARBA" id="ARBA00022692"/>
    </source>
</evidence>
<evidence type="ECO:0000256" key="1">
    <source>
        <dbReference type="ARBA" id="ARBA00004141"/>
    </source>
</evidence>
<feature type="transmembrane region" description="Helical" evidence="7">
    <location>
        <begin position="58"/>
        <end position="81"/>
    </location>
</feature>
<feature type="transmembrane region" description="Helical" evidence="7">
    <location>
        <begin position="423"/>
        <end position="440"/>
    </location>
</feature>
<dbReference type="InterPro" id="IPR006037">
    <property type="entry name" value="RCK_C"/>
</dbReference>
<dbReference type="GO" id="GO:0008324">
    <property type="term" value="F:monoatomic cation transmembrane transporter activity"/>
    <property type="evidence" value="ECO:0007669"/>
    <property type="project" value="InterPro"/>
</dbReference>
<proteinExistence type="predicted"/>